<keyword evidence="6 15" id="KW-0479">Metal-binding</keyword>
<dbReference type="InterPro" id="IPR058643">
    <property type="entry name" value="BRE1-like_CC"/>
</dbReference>
<keyword evidence="12 15" id="KW-0539">Nucleus</keyword>
<dbReference type="Pfam" id="PF26095">
    <property type="entry name" value="CC_Bre1"/>
    <property type="match status" value="1"/>
</dbReference>
<reference evidence="19 20" key="1">
    <citation type="submission" date="2014-02" db="EMBL/GenBank/DDBJ databases">
        <title>The Genome Sequence of Trichophyton interdigitale MR816.</title>
        <authorList>
            <consortium name="The Broad Institute Genomics Platform"/>
            <person name="Cuomo C.A."/>
            <person name="White T.C."/>
            <person name="Graser Y."/>
            <person name="Martinez-Rossi N."/>
            <person name="Heitman J."/>
            <person name="Young S.K."/>
            <person name="Zeng Q."/>
            <person name="Gargeya S."/>
            <person name="Abouelleil A."/>
            <person name="Alvarado L."/>
            <person name="Chapman S.B."/>
            <person name="Gainer-Dewar J."/>
            <person name="Goldberg J."/>
            <person name="Griggs A."/>
            <person name="Gujja S."/>
            <person name="Hansen M."/>
            <person name="Howarth C."/>
            <person name="Imamovic A."/>
            <person name="Larimer J."/>
            <person name="Martinez D."/>
            <person name="Murphy C."/>
            <person name="Pearson M.D."/>
            <person name="Persinoti G."/>
            <person name="Poon T."/>
            <person name="Priest M."/>
            <person name="Roberts A.D."/>
            <person name="Saif S."/>
            <person name="Shea T.D."/>
            <person name="Sykes S.N."/>
            <person name="Wortman J."/>
            <person name="Nusbaum C."/>
            <person name="Birren B."/>
        </authorList>
    </citation>
    <scope>NUCLEOTIDE SEQUENCE [LARGE SCALE GENOMIC DNA]</scope>
    <source>
        <strain evidence="19 20">MR816</strain>
    </source>
</reference>
<dbReference type="STRING" id="1215338.A0A059JGL8"/>
<evidence type="ECO:0000256" key="17">
    <source>
        <dbReference type="SAM" id="MobiDB-lite"/>
    </source>
</evidence>
<dbReference type="EC" id="2.3.2.27" evidence="15"/>
<evidence type="ECO:0000256" key="15">
    <source>
        <dbReference type="RuleBase" id="RU365038"/>
    </source>
</evidence>
<comment type="caution">
    <text evidence="19">The sequence shown here is derived from an EMBL/GenBank/DDBJ whole genome shotgun (WGS) entry which is preliminary data.</text>
</comment>
<dbReference type="OrthoDB" id="654191at2759"/>
<dbReference type="SUPFAM" id="SSF57850">
    <property type="entry name" value="RING/U-box"/>
    <property type="match status" value="1"/>
</dbReference>
<keyword evidence="5 15" id="KW-0808">Transferase</keyword>
<name>A0A059JGL8_TRIIM</name>
<evidence type="ECO:0000256" key="14">
    <source>
        <dbReference type="PROSITE-ProRule" id="PRU00175"/>
    </source>
</evidence>
<comment type="subcellular location">
    <subcellularLocation>
        <location evidence="2 15">Nucleus</location>
    </subcellularLocation>
</comment>
<dbReference type="GO" id="GO:0016567">
    <property type="term" value="P:protein ubiquitination"/>
    <property type="evidence" value="ECO:0007669"/>
    <property type="project" value="UniProtKB-UniRule"/>
</dbReference>
<dbReference type="GO" id="GO:0006325">
    <property type="term" value="P:chromatin organization"/>
    <property type="evidence" value="ECO:0007669"/>
    <property type="project" value="UniProtKB-KW"/>
</dbReference>
<evidence type="ECO:0000313" key="19">
    <source>
        <dbReference type="EMBL" id="KDB26934.1"/>
    </source>
</evidence>
<evidence type="ECO:0000256" key="16">
    <source>
        <dbReference type="SAM" id="Coils"/>
    </source>
</evidence>
<dbReference type="InterPro" id="IPR013083">
    <property type="entry name" value="Znf_RING/FYVE/PHD"/>
</dbReference>
<keyword evidence="10 15" id="KW-0156">Chromatin regulator</keyword>
<feature type="domain" description="RING-type" evidence="18">
    <location>
        <begin position="717"/>
        <end position="756"/>
    </location>
</feature>
<evidence type="ECO:0000256" key="1">
    <source>
        <dbReference type="ARBA" id="ARBA00000900"/>
    </source>
</evidence>
<dbReference type="InterPro" id="IPR017907">
    <property type="entry name" value="Znf_RING_CS"/>
</dbReference>
<evidence type="ECO:0000256" key="5">
    <source>
        <dbReference type="ARBA" id="ARBA00022679"/>
    </source>
</evidence>
<evidence type="ECO:0000313" key="20">
    <source>
        <dbReference type="Proteomes" id="UP000024533"/>
    </source>
</evidence>
<feature type="coiled-coil region" evidence="16">
    <location>
        <begin position="320"/>
        <end position="566"/>
    </location>
</feature>
<comment type="pathway">
    <text evidence="3 15">Protein modification; protein ubiquitination.</text>
</comment>
<dbReference type="PROSITE" id="PS50089">
    <property type="entry name" value="ZF_RING_2"/>
    <property type="match status" value="1"/>
</dbReference>
<comment type="catalytic activity">
    <reaction evidence="1 15">
        <text>S-ubiquitinyl-[E2 ubiquitin-conjugating enzyme]-L-cysteine + [acceptor protein]-L-lysine = [E2 ubiquitin-conjugating enzyme]-L-cysteine + N(6)-ubiquitinyl-[acceptor protein]-L-lysine.</text>
        <dbReference type="EC" id="2.3.2.27"/>
    </reaction>
</comment>
<dbReference type="Pfam" id="PF08647">
    <property type="entry name" value="BRE1"/>
    <property type="match status" value="1"/>
</dbReference>
<evidence type="ECO:0000256" key="3">
    <source>
        <dbReference type="ARBA" id="ARBA00004906"/>
    </source>
</evidence>
<dbReference type="UniPathway" id="UPA00143"/>
<feature type="compositionally biased region" description="Basic and acidic residues" evidence="17">
    <location>
        <begin position="280"/>
        <end position="300"/>
    </location>
</feature>
<dbReference type="PROSITE" id="PS00518">
    <property type="entry name" value="ZF_RING_1"/>
    <property type="match status" value="1"/>
</dbReference>
<comment type="similarity">
    <text evidence="4 15">Belongs to the BRE1 family.</text>
</comment>
<evidence type="ECO:0000256" key="6">
    <source>
        <dbReference type="ARBA" id="ARBA00022723"/>
    </source>
</evidence>
<evidence type="ECO:0000256" key="2">
    <source>
        <dbReference type="ARBA" id="ARBA00004123"/>
    </source>
</evidence>
<evidence type="ECO:0000256" key="12">
    <source>
        <dbReference type="ARBA" id="ARBA00023242"/>
    </source>
</evidence>
<protein>
    <recommendedName>
        <fullName evidence="15">E3 ubiquitin protein ligase</fullName>
        <ecNumber evidence="15">2.3.2.27</ecNumber>
    </recommendedName>
</protein>
<evidence type="ECO:0000256" key="9">
    <source>
        <dbReference type="ARBA" id="ARBA00022833"/>
    </source>
</evidence>
<dbReference type="PANTHER" id="PTHR23163:SF0">
    <property type="entry name" value="E3 UBIQUITIN-PROTEIN LIGASE BRE1"/>
    <property type="match status" value="1"/>
</dbReference>
<dbReference type="Pfam" id="PF13923">
    <property type="entry name" value="zf-C3HC4_2"/>
    <property type="match status" value="1"/>
</dbReference>
<keyword evidence="20" id="KW-1185">Reference proteome</keyword>
<proteinExistence type="inferred from homology"/>
<keyword evidence="8 15" id="KW-0833">Ubl conjugation pathway</keyword>
<dbReference type="GO" id="GO:0033503">
    <property type="term" value="C:HULC complex"/>
    <property type="evidence" value="ECO:0007669"/>
    <property type="project" value="TreeGrafter"/>
</dbReference>
<gene>
    <name evidence="19" type="ORF">H109_01279</name>
</gene>
<evidence type="ECO:0000256" key="13">
    <source>
        <dbReference type="ARBA" id="ARBA00059679"/>
    </source>
</evidence>
<keyword evidence="11 15" id="KW-0175">Coiled coil</keyword>
<comment type="function">
    <text evidence="13">E3 ubiquitin-protein ligase that mediates monoubiquitination of histone H2B to form H2BK123ub1. H2BK123ub1 gives a specific tag for epigenetic transcriptional activation and is also a prerequisite for H3K4me and H3K79me formation.</text>
</comment>
<dbReference type="AlphaFoldDB" id="A0A059JGL8"/>
<evidence type="ECO:0000256" key="8">
    <source>
        <dbReference type="ARBA" id="ARBA00022786"/>
    </source>
</evidence>
<dbReference type="InterPro" id="IPR013956">
    <property type="entry name" value="E3_ubiquit_lig_Bre1"/>
</dbReference>
<dbReference type="GO" id="GO:0061630">
    <property type="term" value="F:ubiquitin protein ligase activity"/>
    <property type="evidence" value="ECO:0007669"/>
    <property type="project" value="UniProtKB-EC"/>
</dbReference>
<dbReference type="PANTHER" id="PTHR23163">
    <property type="entry name" value="RING FINGER PROTEIN-RELATED"/>
    <property type="match status" value="1"/>
</dbReference>
<dbReference type="EMBL" id="AOKY01000094">
    <property type="protein sequence ID" value="KDB26934.1"/>
    <property type="molecule type" value="Genomic_DNA"/>
</dbReference>
<feature type="coiled-coil region" evidence="16">
    <location>
        <begin position="233"/>
        <end position="274"/>
    </location>
</feature>
<dbReference type="InterPro" id="IPR001841">
    <property type="entry name" value="Znf_RING"/>
</dbReference>
<evidence type="ECO:0000256" key="4">
    <source>
        <dbReference type="ARBA" id="ARBA00005555"/>
    </source>
</evidence>
<dbReference type="Proteomes" id="UP000024533">
    <property type="component" value="Unassembled WGS sequence"/>
</dbReference>
<keyword evidence="9 15" id="KW-0862">Zinc</keyword>
<evidence type="ECO:0000256" key="11">
    <source>
        <dbReference type="ARBA" id="ARBA00023054"/>
    </source>
</evidence>
<keyword evidence="7 14" id="KW-0863">Zinc-finger</keyword>
<sequence length="769" mass="87223">MTALESPTVSLPKSGLVVKMEDRKRLATQDPGDSAPPLKKQATTVNGGVKAHPDTDMPWRDDLEVRKTLSSYLHAMSADETVSPFTHSVAFAYFFVQTVLMHYSFFTQRYQKDAIWRQMQEYKREKTTLESRIKDLSKKVAYNEEHVSVLDAWLKQLIDEVKVISSSVDESSEENPTYQTSLLFSGHEAFEKHLQDRASEIKGSISRLLSNAAKATPDITSLQSQLAKKLADEKAVNVAIEKAIAEKQQLEERLEAASLRYMVAEKKIDRAKSLTVARLEKQHILGPHKSGDSSTKREEGPSTNGTTDNPEKATEMEMLYNTTLAVSNKQKEQLERLEAENSKLLTQITELHVKLSKLSDEDYAHCDLFKQLKSQHEDVIQRINHLEATNIQLREEAEKLQAERTAYRVQIENEAQNTIGEKEAQLAKTESNLVRIRNARDELLADQQMRKATEDQEKHSVTQLKELLDAKESRITSLEQEVQRVQLQIDGVKDSRPNNSELSHEQLRTKFDTLEKQYEMLNMELSSMQIAFRKSSKLASQKIADTAAAEERVQRLMAEKSKADQKYFAAMQSKESRDAELRSLRLQNMKSSDIISQLKEAEAATRTLVSNVEKQLSETKEALTSLTNQYRTSQHQVNEATIVIQGLKSQVAELKGQLATKDATLTTATNNCRKAESEVEGLKITLSDTKKSLESWKSRGLGNNTSEYEMLRTLALCTVCRRNFKNTVIKTCGHVFCKECVEERLTSRSRKCPNCNKSFGNNDHMHITL</sequence>
<evidence type="ECO:0000259" key="18">
    <source>
        <dbReference type="PROSITE" id="PS50089"/>
    </source>
</evidence>
<feature type="region of interest" description="Disordered" evidence="17">
    <location>
        <begin position="21"/>
        <end position="57"/>
    </location>
</feature>
<feature type="coiled-coil region" evidence="16">
    <location>
        <begin position="609"/>
        <end position="685"/>
    </location>
</feature>
<feature type="region of interest" description="Disordered" evidence="17">
    <location>
        <begin position="280"/>
        <end position="313"/>
    </location>
</feature>
<evidence type="ECO:0000256" key="7">
    <source>
        <dbReference type="ARBA" id="ARBA00022771"/>
    </source>
</evidence>
<dbReference type="SMART" id="SM00184">
    <property type="entry name" value="RING"/>
    <property type="match status" value="1"/>
</dbReference>
<dbReference type="Gene3D" id="3.30.40.10">
    <property type="entry name" value="Zinc/RING finger domain, C3HC4 (zinc finger)"/>
    <property type="match status" value="1"/>
</dbReference>
<dbReference type="GO" id="GO:0005634">
    <property type="term" value="C:nucleus"/>
    <property type="evidence" value="ECO:0007669"/>
    <property type="project" value="UniProtKB-SubCell"/>
</dbReference>
<organism evidence="19 20">
    <name type="scientific">Trichophyton interdigitale (strain MR816)</name>
    <dbReference type="NCBI Taxonomy" id="1215338"/>
    <lineage>
        <taxon>Eukaryota</taxon>
        <taxon>Fungi</taxon>
        <taxon>Dikarya</taxon>
        <taxon>Ascomycota</taxon>
        <taxon>Pezizomycotina</taxon>
        <taxon>Eurotiomycetes</taxon>
        <taxon>Eurotiomycetidae</taxon>
        <taxon>Onygenales</taxon>
        <taxon>Arthrodermataceae</taxon>
        <taxon>Trichophyton</taxon>
    </lineage>
</organism>
<dbReference type="CDD" id="cd16499">
    <property type="entry name" value="RING-HC_Bre1-like"/>
    <property type="match status" value="1"/>
</dbReference>
<accession>A0A059JGL8</accession>
<dbReference type="GO" id="GO:0008270">
    <property type="term" value="F:zinc ion binding"/>
    <property type="evidence" value="ECO:0007669"/>
    <property type="project" value="UniProtKB-KW"/>
</dbReference>
<evidence type="ECO:0000256" key="10">
    <source>
        <dbReference type="ARBA" id="ARBA00022853"/>
    </source>
</evidence>